<dbReference type="AlphaFoldDB" id="A0A9Q1L1R5"/>
<dbReference type="Proteomes" id="UP001152561">
    <property type="component" value="Unassembled WGS sequence"/>
</dbReference>
<dbReference type="OrthoDB" id="5835829at2759"/>
<gene>
    <name evidence="1" type="ORF">K7X08_028795</name>
</gene>
<organism evidence="1 2">
    <name type="scientific">Anisodus acutangulus</name>
    <dbReference type="NCBI Taxonomy" id="402998"/>
    <lineage>
        <taxon>Eukaryota</taxon>
        <taxon>Viridiplantae</taxon>
        <taxon>Streptophyta</taxon>
        <taxon>Embryophyta</taxon>
        <taxon>Tracheophyta</taxon>
        <taxon>Spermatophyta</taxon>
        <taxon>Magnoliopsida</taxon>
        <taxon>eudicotyledons</taxon>
        <taxon>Gunneridae</taxon>
        <taxon>Pentapetalae</taxon>
        <taxon>asterids</taxon>
        <taxon>lamiids</taxon>
        <taxon>Solanales</taxon>
        <taxon>Solanaceae</taxon>
        <taxon>Solanoideae</taxon>
        <taxon>Hyoscyameae</taxon>
        <taxon>Anisodus</taxon>
    </lineage>
</organism>
<name>A0A9Q1L1R5_9SOLA</name>
<evidence type="ECO:0000313" key="2">
    <source>
        <dbReference type="Proteomes" id="UP001152561"/>
    </source>
</evidence>
<protein>
    <submittedName>
        <fullName evidence="1">Uncharacterized protein</fullName>
    </submittedName>
</protein>
<keyword evidence="2" id="KW-1185">Reference proteome</keyword>
<reference evidence="2" key="1">
    <citation type="journal article" date="2023" name="Proc. Natl. Acad. Sci. U.S.A.">
        <title>Genomic and structural basis for evolution of tropane alkaloid biosynthesis.</title>
        <authorList>
            <person name="Wanga Y.-J."/>
            <person name="Taina T."/>
            <person name="Yua J.-Y."/>
            <person name="Lia J."/>
            <person name="Xua B."/>
            <person name="Chenc J."/>
            <person name="D'Auriad J.C."/>
            <person name="Huanga J.-P."/>
            <person name="Huanga S.-X."/>
        </authorList>
    </citation>
    <scope>NUCLEOTIDE SEQUENCE [LARGE SCALE GENOMIC DNA]</scope>
    <source>
        <strain evidence="2">cv. KIB-2019</strain>
    </source>
</reference>
<comment type="caution">
    <text evidence="1">The sequence shown here is derived from an EMBL/GenBank/DDBJ whole genome shotgun (WGS) entry which is preliminary data.</text>
</comment>
<sequence length="113" mass="12501">MITIRYIPGVQAIEPADLRSYCQDADPSTVMPRFVFKCIDDAQKADFVIHLQIVNALLSSDVHSSGKLAVFNHLGLTRTAAILCNWASLSHTLQQKNNFNEPAAGIRLHQLAQ</sequence>
<accession>A0A9Q1L1R5</accession>
<dbReference type="EMBL" id="JAJAGQ010000024">
    <property type="protein sequence ID" value="KAJ8526318.1"/>
    <property type="molecule type" value="Genomic_DNA"/>
</dbReference>
<evidence type="ECO:0000313" key="1">
    <source>
        <dbReference type="EMBL" id="KAJ8526318.1"/>
    </source>
</evidence>
<proteinExistence type="predicted"/>